<organism evidence="2 3">
    <name type="scientific">Nonomuraea terrae</name>
    <dbReference type="NCBI Taxonomy" id="2530383"/>
    <lineage>
        <taxon>Bacteria</taxon>
        <taxon>Bacillati</taxon>
        <taxon>Actinomycetota</taxon>
        <taxon>Actinomycetes</taxon>
        <taxon>Streptosporangiales</taxon>
        <taxon>Streptosporangiaceae</taxon>
        <taxon>Nonomuraea</taxon>
    </lineage>
</organism>
<dbReference type="Gene3D" id="1.10.238.10">
    <property type="entry name" value="EF-hand"/>
    <property type="match status" value="1"/>
</dbReference>
<evidence type="ECO:0000259" key="1">
    <source>
        <dbReference type="PROSITE" id="PS50222"/>
    </source>
</evidence>
<proteinExistence type="predicted"/>
<dbReference type="RefSeq" id="WP_132610289.1">
    <property type="nucleotide sequence ID" value="NZ_SMKQ01000014.1"/>
</dbReference>
<keyword evidence="3" id="KW-1185">Reference proteome</keyword>
<dbReference type="OrthoDB" id="7356823at2"/>
<dbReference type="Proteomes" id="UP000295302">
    <property type="component" value="Unassembled WGS sequence"/>
</dbReference>
<accession>A0A4R4Z9W4</accession>
<reference evidence="2 3" key="1">
    <citation type="submission" date="2019-03" db="EMBL/GenBank/DDBJ databases">
        <title>Draft genome sequences of novel Actinobacteria.</title>
        <authorList>
            <person name="Sahin N."/>
            <person name="Ay H."/>
            <person name="Saygin H."/>
        </authorList>
    </citation>
    <scope>NUCLEOTIDE SEQUENCE [LARGE SCALE GENOMIC DNA]</scope>
    <source>
        <strain evidence="2 3">CH32</strain>
    </source>
</reference>
<evidence type="ECO:0000313" key="3">
    <source>
        <dbReference type="Proteomes" id="UP000295302"/>
    </source>
</evidence>
<dbReference type="InterPro" id="IPR002048">
    <property type="entry name" value="EF_hand_dom"/>
</dbReference>
<feature type="domain" description="EF-hand" evidence="1">
    <location>
        <begin position="122"/>
        <end position="154"/>
    </location>
</feature>
<name>A0A4R4Z9W4_9ACTN</name>
<dbReference type="InterPro" id="IPR011992">
    <property type="entry name" value="EF-hand-dom_pair"/>
</dbReference>
<dbReference type="SUPFAM" id="SSF47473">
    <property type="entry name" value="EF-hand"/>
    <property type="match status" value="1"/>
</dbReference>
<evidence type="ECO:0000313" key="2">
    <source>
        <dbReference type="EMBL" id="TDD53012.1"/>
    </source>
</evidence>
<gene>
    <name evidence="2" type="ORF">E1286_08130</name>
</gene>
<dbReference type="PROSITE" id="PS00018">
    <property type="entry name" value="EF_HAND_1"/>
    <property type="match status" value="1"/>
</dbReference>
<dbReference type="EMBL" id="SMKQ01000014">
    <property type="protein sequence ID" value="TDD53012.1"/>
    <property type="molecule type" value="Genomic_DNA"/>
</dbReference>
<dbReference type="GO" id="GO:0005509">
    <property type="term" value="F:calcium ion binding"/>
    <property type="evidence" value="ECO:0007669"/>
    <property type="project" value="InterPro"/>
</dbReference>
<dbReference type="Pfam" id="PF13202">
    <property type="entry name" value="EF-hand_5"/>
    <property type="match status" value="1"/>
</dbReference>
<dbReference type="PROSITE" id="PS50222">
    <property type="entry name" value="EF_HAND_2"/>
    <property type="match status" value="1"/>
</dbReference>
<dbReference type="AlphaFoldDB" id="A0A4R4Z9W4"/>
<comment type="caution">
    <text evidence="2">The sequence shown here is derived from an EMBL/GenBank/DDBJ whole genome shotgun (WGS) entry which is preliminary data.</text>
</comment>
<dbReference type="InterPro" id="IPR018247">
    <property type="entry name" value="EF_Hand_1_Ca_BS"/>
</dbReference>
<sequence>MTLAEERAEKLFMLFHNDDIIDQTDFDMLIMRLCMNAMDASRFEAVRKLISASNQMWQELSRNADGDGKISRQRFIEAFRAPGFIDGFATPLQLALYEVQNSDGDGMLSLSDWVGWLTIMGAPQRDALQEFPQVDFNGDGFVTREEYIQYIKGQ</sequence>
<protein>
    <submittedName>
        <fullName evidence="2">EF-hand domain-containing protein</fullName>
    </submittedName>
</protein>